<evidence type="ECO:0000259" key="2">
    <source>
        <dbReference type="Pfam" id="PF09588"/>
    </source>
</evidence>
<feature type="region of interest" description="Disordered" evidence="1">
    <location>
        <begin position="67"/>
        <end position="109"/>
    </location>
</feature>
<feature type="compositionally biased region" description="Polar residues" evidence="1">
    <location>
        <begin position="88"/>
        <end position="103"/>
    </location>
</feature>
<feature type="domain" description="YqaJ viral recombinase" evidence="2">
    <location>
        <begin position="443"/>
        <end position="599"/>
    </location>
</feature>
<proteinExistence type="predicted"/>
<dbReference type="PANTHER" id="PTHR47526:SF3">
    <property type="entry name" value="PHD-TYPE DOMAIN-CONTAINING PROTEIN"/>
    <property type="match status" value="1"/>
</dbReference>
<evidence type="ECO:0000313" key="4">
    <source>
        <dbReference type="Proteomes" id="UP001159427"/>
    </source>
</evidence>
<reference evidence="3 4" key="1">
    <citation type="submission" date="2022-05" db="EMBL/GenBank/DDBJ databases">
        <authorList>
            <consortium name="Genoscope - CEA"/>
            <person name="William W."/>
        </authorList>
    </citation>
    <scope>NUCLEOTIDE SEQUENCE [LARGE SCALE GENOMIC DNA]</scope>
</reference>
<comment type="caution">
    <text evidence="3">The sequence shown here is derived from an EMBL/GenBank/DDBJ whole genome shotgun (WGS) entry which is preliminary data.</text>
</comment>
<dbReference type="CDD" id="cd22343">
    <property type="entry name" value="PDDEXK_lambda_exonuclease-like"/>
    <property type="match status" value="1"/>
</dbReference>
<dbReference type="InterPro" id="IPR019080">
    <property type="entry name" value="YqaJ_viral_recombinase"/>
</dbReference>
<dbReference type="PANTHER" id="PTHR47526">
    <property type="entry name" value="ATP-DEPENDENT DNA HELICASE"/>
    <property type="match status" value="1"/>
</dbReference>
<sequence length="654" mass="73725">MAALATLGASLLEENDIPGASLCGRKPSELKNEELKFWLKCRGDPAKGLKTKAELVKRVEEYIRSGRDKSIVDPDPNGLYTKRKQQRRSTPSASSIEPSQDISPVTYPDNGWSTSLTKMPMFTKAEMNEHITRSGKHIANKDHHSVPTSLRKAKTFLEDEYLHEIMATSDQHCFYFKAKCCHSFRKNDPPHSLKLALCIVKGDVLDSNCTCVAGKVGFCNHISALMLKICKFTLFEAKSTKDLCEEKDENPELACTSQLQKWHKKGGGENIFPQPVMEVVVKKTRLDESSSPRGGAGVKCLLYEARKQPNYDPVRENTFKCELSTLDPNMGFAQMNEGTSSTELASSKFGKCPVGSILSYQTSFTESNFSAVANLTSVPRNNTPVNAQELNHYPRFPLSNENDMVVPRELSDTEEALIKDLIVDEDRIHSIESATREQAGCDEWKTQRTYRFTASKYHLISRRQRNHQSFAQSLMHPKPFSSKYVTHGLKYEPIALQQYEKFMFNRKTPVAVLKSGFVVSKSCPVLGASPDAKVVDFGCSLCFGLAEVKCPHTKFHVTPLEACSDPTFFMEKVSDTECKLKRDHPYYAQVQGQLGVTGAKWCDFIVYTGKGIYIERIPFDATYWQNLRTELLQYYFEHFLKFAAADFQNSAEAH</sequence>
<dbReference type="Proteomes" id="UP001159427">
    <property type="component" value="Unassembled WGS sequence"/>
</dbReference>
<dbReference type="Gene3D" id="3.90.320.10">
    <property type="match status" value="1"/>
</dbReference>
<name>A0ABN8SLA8_9CNID</name>
<accession>A0ABN8SLA8</accession>
<dbReference type="InterPro" id="IPR011335">
    <property type="entry name" value="Restrct_endonuc-II-like"/>
</dbReference>
<dbReference type="Pfam" id="PF09588">
    <property type="entry name" value="YqaJ"/>
    <property type="match status" value="1"/>
</dbReference>
<dbReference type="SUPFAM" id="SSF52980">
    <property type="entry name" value="Restriction endonuclease-like"/>
    <property type="match status" value="1"/>
</dbReference>
<evidence type="ECO:0000313" key="3">
    <source>
        <dbReference type="EMBL" id="CAH3190700.1"/>
    </source>
</evidence>
<organism evidence="3 4">
    <name type="scientific">Porites evermanni</name>
    <dbReference type="NCBI Taxonomy" id="104178"/>
    <lineage>
        <taxon>Eukaryota</taxon>
        <taxon>Metazoa</taxon>
        <taxon>Cnidaria</taxon>
        <taxon>Anthozoa</taxon>
        <taxon>Hexacorallia</taxon>
        <taxon>Scleractinia</taxon>
        <taxon>Fungiina</taxon>
        <taxon>Poritidae</taxon>
        <taxon>Porites</taxon>
    </lineage>
</organism>
<keyword evidence="4" id="KW-1185">Reference proteome</keyword>
<dbReference type="EMBL" id="CALNXI010002782">
    <property type="protein sequence ID" value="CAH3190700.1"/>
    <property type="molecule type" value="Genomic_DNA"/>
</dbReference>
<dbReference type="InterPro" id="IPR011604">
    <property type="entry name" value="PDDEXK-like_dom_sf"/>
</dbReference>
<evidence type="ECO:0000256" key="1">
    <source>
        <dbReference type="SAM" id="MobiDB-lite"/>
    </source>
</evidence>
<gene>
    <name evidence="3" type="ORF">PEVE_00020744</name>
</gene>
<protein>
    <recommendedName>
        <fullName evidence="2">YqaJ viral recombinase domain-containing protein</fullName>
    </recommendedName>
</protein>